<name>A0A0R3T9T5_RODNA</name>
<comment type="subcellular location">
    <subcellularLocation>
        <location evidence="1">Cell membrane</location>
        <topology evidence="1">Multi-pass membrane protein</topology>
    </subcellularLocation>
</comment>
<dbReference type="GO" id="GO:0004930">
    <property type="term" value="F:G protein-coupled receptor activity"/>
    <property type="evidence" value="ECO:0007669"/>
    <property type="project" value="UniProtKB-KW"/>
</dbReference>
<organism evidence="13">
    <name type="scientific">Rodentolepis nana</name>
    <name type="common">Dwarf tapeworm</name>
    <name type="synonym">Hymenolepis nana</name>
    <dbReference type="NCBI Taxonomy" id="102285"/>
    <lineage>
        <taxon>Eukaryota</taxon>
        <taxon>Metazoa</taxon>
        <taxon>Spiralia</taxon>
        <taxon>Lophotrochozoa</taxon>
        <taxon>Platyhelminthes</taxon>
        <taxon>Cestoda</taxon>
        <taxon>Eucestoda</taxon>
        <taxon>Cyclophyllidea</taxon>
        <taxon>Hymenolepididae</taxon>
        <taxon>Rodentolepis</taxon>
    </lineage>
</organism>
<evidence type="ECO:0000256" key="1">
    <source>
        <dbReference type="ARBA" id="ARBA00004651"/>
    </source>
</evidence>
<feature type="transmembrane region" description="Helical" evidence="9">
    <location>
        <begin position="24"/>
        <end position="50"/>
    </location>
</feature>
<dbReference type="PANTHER" id="PTHR24228">
    <property type="entry name" value="B2 BRADYKININ RECEPTOR/ANGIOTENSIN II RECEPTOR"/>
    <property type="match status" value="1"/>
</dbReference>
<evidence type="ECO:0000313" key="11">
    <source>
        <dbReference type="EMBL" id="VDN99680.1"/>
    </source>
</evidence>
<evidence type="ECO:0000256" key="5">
    <source>
        <dbReference type="ARBA" id="ARBA00023040"/>
    </source>
</evidence>
<dbReference type="InterPro" id="IPR017452">
    <property type="entry name" value="GPCR_Rhodpsn_7TM"/>
</dbReference>
<dbReference type="CDD" id="cd00637">
    <property type="entry name" value="7tm_classA_rhodopsin-like"/>
    <property type="match status" value="1"/>
</dbReference>
<dbReference type="PANTHER" id="PTHR24228:SF74">
    <property type="entry name" value="G-PROTEIN COUPLED RECEPTORS FAMILY 1 PROFILE DOMAIN-CONTAINING PROTEIN"/>
    <property type="match status" value="1"/>
</dbReference>
<evidence type="ECO:0000256" key="4">
    <source>
        <dbReference type="ARBA" id="ARBA00022989"/>
    </source>
</evidence>
<gene>
    <name evidence="11" type="ORF">HNAJ_LOCUS3821</name>
</gene>
<keyword evidence="7" id="KW-0675">Receptor</keyword>
<feature type="transmembrane region" description="Helical" evidence="9">
    <location>
        <begin position="215"/>
        <end position="238"/>
    </location>
</feature>
<accession>A0A0R3T9T5</accession>
<reference evidence="13" key="1">
    <citation type="submission" date="2017-02" db="UniProtKB">
        <authorList>
            <consortium name="WormBaseParasite"/>
        </authorList>
    </citation>
    <scope>IDENTIFICATION</scope>
</reference>
<dbReference type="Pfam" id="PF00001">
    <property type="entry name" value="7tm_1"/>
    <property type="match status" value="1"/>
</dbReference>
<keyword evidence="2" id="KW-1003">Cell membrane</keyword>
<dbReference type="OrthoDB" id="10044919at2759"/>
<keyword evidence="3 9" id="KW-0812">Transmembrane</keyword>
<keyword evidence="8" id="KW-0807">Transducer</keyword>
<evidence type="ECO:0000256" key="6">
    <source>
        <dbReference type="ARBA" id="ARBA00023136"/>
    </source>
</evidence>
<feature type="transmembrane region" description="Helical" evidence="9">
    <location>
        <begin position="402"/>
        <end position="424"/>
    </location>
</feature>
<feature type="transmembrane region" description="Helical" evidence="9">
    <location>
        <begin position="139"/>
        <end position="159"/>
    </location>
</feature>
<feature type="transmembrane region" description="Helical" evidence="9">
    <location>
        <begin position="106"/>
        <end position="127"/>
    </location>
</feature>
<keyword evidence="12" id="KW-1185">Reference proteome</keyword>
<dbReference type="PRINTS" id="PR00237">
    <property type="entry name" value="GPCRRHODOPSN"/>
</dbReference>
<keyword evidence="4 9" id="KW-1133">Transmembrane helix</keyword>
<keyword evidence="5" id="KW-0297">G-protein coupled receptor</keyword>
<dbReference type="SUPFAM" id="SSF81321">
    <property type="entry name" value="Family A G protein-coupled receptor-like"/>
    <property type="match status" value="1"/>
</dbReference>
<evidence type="ECO:0000313" key="12">
    <source>
        <dbReference type="Proteomes" id="UP000278807"/>
    </source>
</evidence>
<sequence>MFSTNNTPSLYCTAYQEPTKVSTITASVVMTIFLMVGIFGNAWTLWILICCKRLRKNLINDLIISLCANDLLNLTLVQTFVVVSYYFNQWITGTLTCYIVPEANMILVGTSLWHHAFIAFHRYLVVVQWNFYLRIRKKVYLLVVILGSRVFPLVLSTVFNSISYRKYRLSPHANATSLVNVISNMESFSKSIMFYSPYLLRCVYKREEKERIICVLFLTVILPCIIVSVCFKAIFIFVRKNNLSVKKRIKIQNGTPIEIKIRSYASNSEHIGSEPPLFDADEYRESCELTNTSQTSFDDRNYRKSSQLNKSTDSVQEWTKITAHRKRRLHSSLNLDRKRLSREISITKMFGVIFLLFIAGYLPYGIVRMIDRTNIDPENCPNTSTANSTNDLAKPKGTPPEVYVFISVLYAIASCCNPLIFGAMHKDVRKNATKGLKSLRNLSRR</sequence>
<dbReference type="Gene3D" id="1.20.1070.10">
    <property type="entry name" value="Rhodopsin 7-helix transmembrane proteins"/>
    <property type="match status" value="1"/>
</dbReference>
<feature type="transmembrane region" description="Helical" evidence="9">
    <location>
        <begin position="346"/>
        <end position="364"/>
    </location>
</feature>
<evidence type="ECO:0000313" key="13">
    <source>
        <dbReference type="WBParaSite" id="HNAJ_0000382401-mRNA-1"/>
    </source>
</evidence>
<protein>
    <submittedName>
        <fullName evidence="13">G_PROTEIN_RECEP_F1_2 domain-containing protein</fullName>
    </submittedName>
</protein>
<evidence type="ECO:0000256" key="8">
    <source>
        <dbReference type="ARBA" id="ARBA00023224"/>
    </source>
</evidence>
<dbReference type="STRING" id="102285.A0A0R3T9T5"/>
<evidence type="ECO:0000259" key="10">
    <source>
        <dbReference type="PROSITE" id="PS50262"/>
    </source>
</evidence>
<reference evidence="11 12" key="2">
    <citation type="submission" date="2018-11" db="EMBL/GenBank/DDBJ databases">
        <authorList>
            <consortium name="Pathogen Informatics"/>
        </authorList>
    </citation>
    <scope>NUCLEOTIDE SEQUENCE [LARGE SCALE GENOMIC DNA]</scope>
</reference>
<keyword evidence="6 9" id="KW-0472">Membrane</keyword>
<evidence type="ECO:0000256" key="3">
    <source>
        <dbReference type="ARBA" id="ARBA00022692"/>
    </source>
</evidence>
<dbReference type="PROSITE" id="PS50262">
    <property type="entry name" value="G_PROTEIN_RECEP_F1_2"/>
    <property type="match status" value="1"/>
</dbReference>
<dbReference type="Proteomes" id="UP000278807">
    <property type="component" value="Unassembled WGS sequence"/>
</dbReference>
<dbReference type="AlphaFoldDB" id="A0A0R3T9T5"/>
<dbReference type="WBParaSite" id="HNAJ_0000382401-mRNA-1">
    <property type="protein sequence ID" value="HNAJ_0000382401-mRNA-1"/>
    <property type="gene ID" value="HNAJ_0000382401"/>
</dbReference>
<proteinExistence type="predicted"/>
<evidence type="ECO:0000256" key="9">
    <source>
        <dbReference type="SAM" id="Phobius"/>
    </source>
</evidence>
<feature type="domain" description="G-protein coupled receptors family 1 profile" evidence="10">
    <location>
        <begin position="40"/>
        <end position="421"/>
    </location>
</feature>
<evidence type="ECO:0000256" key="7">
    <source>
        <dbReference type="ARBA" id="ARBA00023170"/>
    </source>
</evidence>
<evidence type="ECO:0000256" key="2">
    <source>
        <dbReference type="ARBA" id="ARBA00022475"/>
    </source>
</evidence>
<dbReference type="GO" id="GO:0005886">
    <property type="term" value="C:plasma membrane"/>
    <property type="evidence" value="ECO:0007669"/>
    <property type="project" value="UniProtKB-SubCell"/>
</dbReference>
<feature type="transmembrane region" description="Helical" evidence="9">
    <location>
        <begin position="62"/>
        <end position="86"/>
    </location>
</feature>
<dbReference type="InterPro" id="IPR000276">
    <property type="entry name" value="GPCR_Rhodpsn"/>
</dbReference>
<dbReference type="EMBL" id="UZAE01002378">
    <property type="protein sequence ID" value="VDN99680.1"/>
    <property type="molecule type" value="Genomic_DNA"/>
</dbReference>